<proteinExistence type="predicted"/>
<protein>
    <recommendedName>
        <fullName evidence="2">Reverse transcriptase Ty1/copia-type domain-containing protein</fullName>
    </recommendedName>
</protein>
<dbReference type="EMBL" id="ASHM01118191">
    <property type="protein sequence ID" value="PNX56047.1"/>
    <property type="molecule type" value="Genomic_DNA"/>
</dbReference>
<dbReference type="Proteomes" id="UP000236291">
    <property type="component" value="Unassembled WGS sequence"/>
</dbReference>
<reference evidence="3 4" key="1">
    <citation type="journal article" date="2014" name="Am. J. Bot.">
        <title>Genome assembly and annotation for red clover (Trifolium pratense; Fabaceae).</title>
        <authorList>
            <person name="Istvanek J."/>
            <person name="Jaros M."/>
            <person name="Krenek A."/>
            <person name="Repkova J."/>
        </authorList>
    </citation>
    <scope>NUCLEOTIDE SEQUENCE [LARGE SCALE GENOMIC DNA]</scope>
    <source>
        <strain evidence="4">cv. Tatra</strain>
        <tissue evidence="3">Young leaves</tissue>
    </source>
</reference>
<reference evidence="3 4" key="2">
    <citation type="journal article" date="2017" name="Front. Plant Sci.">
        <title>Gene Classification and Mining of Molecular Markers Useful in Red Clover (Trifolium pratense) Breeding.</title>
        <authorList>
            <person name="Istvanek J."/>
            <person name="Dluhosova J."/>
            <person name="Dluhos P."/>
            <person name="Patkova L."/>
            <person name="Nedelnik J."/>
            <person name="Repkova J."/>
        </authorList>
    </citation>
    <scope>NUCLEOTIDE SEQUENCE [LARGE SCALE GENOMIC DNA]</scope>
    <source>
        <strain evidence="4">cv. Tatra</strain>
        <tissue evidence="3">Young leaves</tissue>
    </source>
</reference>
<feature type="non-terminal residue" evidence="3">
    <location>
        <position position="182"/>
    </location>
</feature>
<evidence type="ECO:0000256" key="1">
    <source>
        <dbReference type="SAM" id="MobiDB-lite"/>
    </source>
</evidence>
<evidence type="ECO:0000259" key="2">
    <source>
        <dbReference type="Pfam" id="PF07727"/>
    </source>
</evidence>
<name>A0A2K3JPT9_TRIPR</name>
<organism evidence="3 4">
    <name type="scientific">Trifolium pratense</name>
    <name type="common">Red clover</name>
    <dbReference type="NCBI Taxonomy" id="57577"/>
    <lineage>
        <taxon>Eukaryota</taxon>
        <taxon>Viridiplantae</taxon>
        <taxon>Streptophyta</taxon>
        <taxon>Embryophyta</taxon>
        <taxon>Tracheophyta</taxon>
        <taxon>Spermatophyta</taxon>
        <taxon>Magnoliopsida</taxon>
        <taxon>eudicotyledons</taxon>
        <taxon>Gunneridae</taxon>
        <taxon>Pentapetalae</taxon>
        <taxon>rosids</taxon>
        <taxon>fabids</taxon>
        <taxon>Fabales</taxon>
        <taxon>Fabaceae</taxon>
        <taxon>Papilionoideae</taxon>
        <taxon>50 kb inversion clade</taxon>
        <taxon>NPAAA clade</taxon>
        <taxon>Hologalegina</taxon>
        <taxon>IRL clade</taxon>
        <taxon>Trifolieae</taxon>
        <taxon>Trifolium</taxon>
    </lineage>
</organism>
<evidence type="ECO:0000313" key="3">
    <source>
        <dbReference type="EMBL" id="PNX56047.1"/>
    </source>
</evidence>
<feature type="compositionally biased region" description="Acidic residues" evidence="1">
    <location>
        <begin position="29"/>
        <end position="39"/>
    </location>
</feature>
<sequence length="182" mass="20643">QQDDEEETILQDHRKEIERTPTHDATAEGIEESGGEEVQSEGMIQNTIEISSEEEEVQSEGETQNVLEEIELPPRTRQPSVRLKDHYCHAANINPSCKTSNSSSSLALATNEEPTSYSQAMKHHEWREAMAKELKALEENETWELTTLPKGRKAVGCKWVYKIKYKATGEIEKYKARLVAKG</sequence>
<feature type="domain" description="Reverse transcriptase Ty1/copia-type" evidence="2">
    <location>
        <begin position="140"/>
        <end position="182"/>
    </location>
</feature>
<dbReference type="AlphaFoldDB" id="A0A2K3JPT9"/>
<feature type="compositionally biased region" description="Basic and acidic residues" evidence="1">
    <location>
        <begin position="10"/>
        <end position="26"/>
    </location>
</feature>
<gene>
    <name evidence="3" type="ORF">L195_g058021</name>
</gene>
<evidence type="ECO:0000313" key="4">
    <source>
        <dbReference type="Proteomes" id="UP000236291"/>
    </source>
</evidence>
<dbReference type="Pfam" id="PF07727">
    <property type="entry name" value="RVT_2"/>
    <property type="match status" value="1"/>
</dbReference>
<feature type="non-terminal residue" evidence="3">
    <location>
        <position position="1"/>
    </location>
</feature>
<accession>A0A2K3JPT9</accession>
<dbReference type="InterPro" id="IPR013103">
    <property type="entry name" value="RVT_2"/>
</dbReference>
<feature type="region of interest" description="Disordered" evidence="1">
    <location>
        <begin position="1"/>
        <end position="42"/>
    </location>
</feature>
<dbReference type="STRING" id="57577.A0A2K3JPT9"/>
<comment type="caution">
    <text evidence="3">The sequence shown here is derived from an EMBL/GenBank/DDBJ whole genome shotgun (WGS) entry which is preliminary data.</text>
</comment>